<reference evidence="2 3" key="1">
    <citation type="journal article" date="2020" name="ISME J.">
        <title>Comparative genomics reveals insights into cyanobacterial evolution and habitat adaptation.</title>
        <authorList>
            <person name="Chen M.Y."/>
            <person name="Teng W.K."/>
            <person name="Zhao L."/>
            <person name="Hu C.X."/>
            <person name="Zhou Y.K."/>
            <person name="Han B.P."/>
            <person name="Song L.R."/>
            <person name="Shu W.S."/>
        </authorList>
    </citation>
    <scope>NUCLEOTIDE SEQUENCE [LARGE SCALE GENOMIC DNA]</scope>
    <source>
        <strain evidence="2 3">FACHB-391</strain>
    </source>
</reference>
<feature type="signal peptide" evidence="1">
    <location>
        <begin position="1"/>
        <end position="27"/>
    </location>
</feature>
<proteinExistence type="predicted"/>
<evidence type="ECO:0000313" key="2">
    <source>
        <dbReference type="EMBL" id="MBD2565076.1"/>
    </source>
</evidence>
<keyword evidence="1" id="KW-0732">Signal</keyword>
<evidence type="ECO:0000256" key="1">
    <source>
        <dbReference type="SAM" id="SignalP"/>
    </source>
</evidence>
<sequence>MTTKLLNTLAAATTLAGIVATSGAANAASLSYTSSTNYEFTDIIDAPLSVQQFNSSLGTLQGVTIEFTGDILGNAGFENRSQTPTQATVNLASEFSLELNNQSLLALNPQYSYSYQVAKYDGITDYSGTSGKTVSNLTATQSATQSFTNTQLLQSFIGNGNIDFLFSAIANSVVTGSGNMRSYIDTYAKAGIKVTYNYDDVKSVPEPSATLGVALIAGLCLLSQRKKSWLKVSNS</sequence>
<comment type="caution">
    <text evidence="2">The sequence shown here is derived from an EMBL/GenBank/DDBJ whole genome shotgun (WGS) entry which is preliminary data.</text>
</comment>
<dbReference type="Proteomes" id="UP000604661">
    <property type="component" value="Unassembled WGS sequence"/>
</dbReference>
<dbReference type="NCBIfam" id="NF033208">
    <property type="entry name" value="choice_anch_E"/>
    <property type="match status" value="1"/>
</dbReference>
<accession>A0ABR8F8U8</accession>
<dbReference type="EMBL" id="JACJTE010000068">
    <property type="protein sequence ID" value="MBD2565076.1"/>
    <property type="molecule type" value="Genomic_DNA"/>
</dbReference>
<name>A0ABR8F8U8_NOSLI</name>
<evidence type="ECO:0000313" key="3">
    <source>
        <dbReference type="Proteomes" id="UP000604661"/>
    </source>
</evidence>
<keyword evidence="3" id="KW-1185">Reference proteome</keyword>
<gene>
    <name evidence="2" type="ORF">H6G95_31755</name>
</gene>
<dbReference type="NCBIfam" id="TIGR02595">
    <property type="entry name" value="PEP_CTERM"/>
    <property type="match status" value="1"/>
</dbReference>
<dbReference type="RefSeq" id="WP_190899981.1">
    <property type="nucleotide sequence ID" value="NZ_JACJTE010000068.1"/>
</dbReference>
<dbReference type="InterPro" id="IPR013424">
    <property type="entry name" value="Ice-binding_C"/>
</dbReference>
<protein>
    <submittedName>
        <fullName evidence="2">PEP-CTERM sorting domain-containing protein</fullName>
    </submittedName>
</protein>
<feature type="chain" id="PRO_5045596985" evidence="1">
    <location>
        <begin position="28"/>
        <end position="235"/>
    </location>
</feature>
<organism evidence="2 3">
    <name type="scientific">Nostoc linckia FACHB-391</name>
    <dbReference type="NCBI Taxonomy" id="2692906"/>
    <lineage>
        <taxon>Bacteria</taxon>
        <taxon>Bacillati</taxon>
        <taxon>Cyanobacteriota</taxon>
        <taxon>Cyanophyceae</taxon>
        <taxon>Nostocales</taxon>
        <taxon>Nostocaceae</taxon>
        <taxon>Nostoc</taxon>
    </lineage>
</organism>